<name>A0A0F8Y7I2_9ZZZZ</name>
<dbReference type="AlphaFoldDB" id="A0A0F8Y7I2"/>
<dbReference type="EMBL" id="LAZR01054987">
    <property type="protein sequence ID" value="KKK77372.1"/>
    <property type="molecule type" value="Genomic_DNA"/>
</dbReference>
<gene>
    <name evidence="1" type="ORF">LCGC14_2854260</name>
</gene>
<sequence>MWQPELAERWQPLVITCAGNLGLV</sequence>
<comment type="caution">
    <text evidence="1">The sequence shown here is derived from an EMBL/GenBank/DDBJ whole genome shotgun (WGS) entry which is preliminary data.</text>
</comment>
<feature type="non-terminal residue" evidence="1">
    <location>
        <position position="24"/>
    </location>
</feature>
<organism evidence="1">
    <name type="scientific">marine sediment metagenome</name>
    <dbReference type="NCBI Taxonomy" id="412755"/>
    <lineage>
        <taxon>unclassified sequences</taxon>
        <taxon>metagenomes</taxon>
        <taxon>ecological metagenomes</taxon>
    </lineage>
</organism>
<evidence type="ECO:0000313" key="1">
    <source>
        <dbReference type="EMBL" id="KKK77372.1"/>
    </source>
</evidence>
<proteinExistence type="predicted"/>
<protein>
    <submittedName>
        <fullName evidence="1">Uncharacterized protein</fullName>
    </submittedName>
</protein>
<reference evidence="1" key="1">
    <citation type="journal article" date="2015" name="Nature">
        <title>Complex archaea that bridge the gap between prokaryotes and eukaryotes.</title>
        <authorList>
            <person name="Spang A."/>
            <person name="Saw J.H."/>
            <person name="Jorgensen S.L."/>
            <person name="Zaremba-Niedzwiedzka K."/>
            <person name="Martijn J."/>
            <person name="Lind A.E."/>
            <person name="van Eijk R."/>
            <person name="Schleper C."/>
            <person name="Guy L."/>
            <person name="Ettema T.J."/>
        </authorList>
    </citation>
    <scope>NUCLEOTIDE SEQUENCE</scope>
</reference>
<accession>A0A0F8Y7I2</accession>